<proteinExistence type="predicted"/>
<dbReference type="OrthoDB" id="164800at2"/>
<dbReference type="STRING" id="1306406.J116_002730"/>
<dbReference type="InterPro" id="IPR016181">
    <property type="entry name" value="Acyl_CoA_acyltransferase"/>
</dbReference>
<dbReference type="InterPro" id="IPR000182">
    <property type="entry name" value="GNAT_dom"/>
</dbReference>
<sequence length="272" mass="29511">MDHDEVRELFDRRMRREAPADGPGCRVERVGDVVRQTGPPEAWNGVLWSGLTDATADAAIAEQIRHFTALGQEFEWKLYAHDEPHDLGARLRAAGFTAGPREALMVAEADRIAALGSAPPDGVELVPVKDAAGVDLMAEVHDRAFATDGTRLRRWLVRQLAEAPGTVVAVVAVADGRPVSSARMELVPGTGFAGLWGGGTVPEWRGRGLYRSLVAHRARIAAARGCRWLQVDASDDSRPILSRLGFATLSTTTPYDYRPEPRPHYCAEATTG</sequence>
<evidence type="ECO:0000313" key="3">
    <source>
        <dbReference type="Proteomes" id="UP000095329"/>
    </source>
</evidence>
<dbReference type="GO" id="GO:0016747">
    <property type="term" value="F:acyltransferase activity, transferring groups other than amino-acyl groups"/>
    <property type="evidence" value="ECO:0007669"/>
    <property type="project" value="InterPro"/>
</dbReference>
<name>A0A1D3DMI3_9ACTN</name>
<protein>
    <submittedName>
        <fullName evidence="2">GNAT family N-acetyltransferase</fullName>
    </submittedName>
</protein>
<dbReference type="RefSeq" id="WP_023590891.1">
    <property type="nucleotide sequence ID" value="NZ_ASHX02000001.1"/>
</dbReference>
<reference evidence="2 3" key="1">
    <citation type="journal article" date="2013" name="Genome Announc.">
        <title>Genome Sequence of Streptomyces violaceusniger Strain SPC6, a Halotolerant Streptomycete That Exhibits Rapid Growth and Development.</title>
        <authorList>
            <person name="Chen X."/>
            <person name="Zhang B."/>
            <person name="Zhang W."/>
            <person name="Wu X."/>
            <person name="Zhang M."/>
            <person name="Chen T."/>
            <person name="Liu G."/>
            <person name="Dyson P."/>
        </authorList>
    </citation>
    <scope>NUCLEOTIDE SEQUENCE [LARGE SCALE GENOMIC DNA]</scope>
    <source>
        <strain evidence="2 3">SPC6</strain>
    </source>
</reference>
<evidence type="ECO:0000313" key="2">
    <source>
        <dbReference type="EMBL" id="OEJ93535.1"/>
    </source>
</evidence>
<dbReference type="Pfam" id="PF00583">
    <property type="entry name" value="Acetyltransf_1"/>
    <property type="match status" value="1"/>
</dbReference>
<keyword evidence="3" id="KW-1185">Reference proteome</keyword>
<dbReference type="Proteomes" id="UP000095329">
    <property type="component" value="Unassembled WGS sequence"/>
</dbReference>
<accession>A0A1D3DMI3</accession>
<dbReference type="Gene3D" id="3.40.630.30">
    <property type="match status" value="1"/>
</dbReference>
<dbReference type="SUPFAM" id="SSF55729">
    <property type="entry name" value="Acyl-CoA N-acyltransferases (Nat)"/>
    <property type="match status" value="1"/>
</dbReference>
<dbReference type="eggNOG" id="COG0456">
    <property type="taxonomic scope" value="Bacteria"/>
</dbReference>
<dbReference type="PROSITE" id="PS51186">
    <property type="entry name" value="GNAT"/>
    <property type="match status" value="1"/>
</dbReference>
<comment type="caution">
    <text evidence="2">The sequence shown here is derived from an EMBL/GenBank/DDBJ whole genome shotgun (WGS) entry which is preliminary data.</text>
</comment>
<dbReference type="AlphaFoldDB" id="A0A1D3DMI3"/>
<evidence type="ECO:0000259" key="1">
    <source>
        <dbReference type="PROSITE" id="PS51186"/>
    </source>
</evidence>
<dbReference type="EMBL" id="ASHX02000001">
    <property type="protein sequence ID" value="OEJ93535.1"/>
    <property type="molecule type" value="Genomic_DNA"/>
</dbReference>
<feature type="domain" description="N-acetyltransferase" evidence="1">
    <location>
        <begin position="123"/>
        <end position="272"/>
    </location>
</feature>
<organism evidence="2 3">
    <name type="scientific">Streptomyces thermolilacinus SPC6</name>
    <dbReference type="NCBI Taxonomy" id="1306406"/>
    <lineage>
        <taxon>Bacteria</taxon>
        <taxon>Bacillati</taxon>
        <taxon>Actinomycetota</taxon>
        <taxon>Actinomycetes</taxon>
        <taxon>Kitasatosporales</taxon>
        <taxon>Streptomycetaceae</taxon>
        <taxon>Streptomyces</taxon>
    </lineage>
</organism>
<gene>
    <name evidence="2" type="ORF">J116_002730</name>
</gene>